<proteinExistence type="predicted"/>
<accession>A0A8S3RVB1</accession>
<protein>
    <submittedName>
        <fullName evidence="2">NAV3</fullName>
    </submittedName>
</protein>
<dbReference type="SUPFAM" id="SSF47576">
    <property type="entry name" value="Calponin-homology domain, CH-domain"/>
    <property type="match status" value="1"/>
</dbReference>
<dbReference type="EMBL" id="CAJPWZ010001321">
    <property type="protein sequence ID" value="CAG2213032.1"/>
    <property type="molecule type" value="Genomic_DNA"/>
</dbReference>
<dbReference type="OrthoDB" id="2161974at2759"/>
<keyword evidence="1" id="KW-0472">Membrane</keyword>
<sequence>MRSGKKEGEKYRNNGIWEVENINTCLTFLANLGVSVEGLSAKANLGVSVEGLSAKGGYDYVVYIPGQSWYIKDGNLKAILGLFFSLSRYKQQQKTQQKQEHNKCHLGETTHQSRQFYIKNQLSSSDSQSSLDCSTHAGISRCILHYACWIATGHSIYVYCTTPVGSPQVVLPCWIATGHSFSLCILYYTCWIATGHSIYVYCTTPAGSPQVILSIYVYCTTPAGSPQVILFMYIVLRLLDRHRGIILPQFNNTSDRLIPVEEQMVFKVVFLLRWDRPGAIRFIPGAAPGIRFIPVEEQTGSFLGIAPGTRFIPGGRPRKQVHSCRGTTGSFLGSPQEIGSFLSRNNRSFLSRNNRSFLSRNNRSFLSRNNRSFLSRNNRSFLSRINRSFLSRNIGHSWGSPQEIGSFLPRNK</sequence>
<dbReference type="Proteomes" id="UP000683360">
    <property type="component" value="Unassembled WGS sequence"/>
</dbReference>
<dbReference type="GO" id="GO:0022008">
    <property type="term" value="P:neurogenesis"/>
    <property type="evidence" value="ECO:0007669"/>
    <property type="project" value="InterPro"/>
</dbReference>
<evidence type="ECO:0000313" key="2">
    <source>
        <dbReference type="EMBL" id="CAG2213032.1"/>
    </source>
</evidence>
<keyword evidence="1" id="KW-0812">Transmembrane</keyword>
<dbReference type="AlphaFoldDB" id="A0A8S3RVB1"/>
<organism evidence="2 3">
    <name type="scientific">Mytilus edulis</name>
    <name type="common">Blue mussel</name>
    <dbReference type="NCBI Taxonomy" id="6550"/>
    <lineage>
        <taxon>Eukaryota</taxon>
        <taxon>Metazoa</taxon>
        <taxon>Spiralia</taxon>
        <taxon>Lophotrochozoa</taxon>
        <taxon>Mollusca</taxon>
        <taxon>Bivalvia</taxon>
        <taxon>Autobranchia</taxon>
        <taxon>Pteriomorphia</taxon>
        <taxon>Mytilida</taxon>
        <taxon>Mytiloidea</taxon>
        <taxon>Mytilidae</taxon>
        <taxon>Mytilinae</taxon>
        <taxon>Mytilus</taxon>
    </lineage>
</organism>
<keyword evidence="1" id="KW-1133">Transmembrane helix</keyword>
<comment type="caution">
    <text evidence="2">The sequence shown here is derived from an EMBL/GenBank/DDBJ whole genome shotgun (WGS) entry which is preliminary data.</text>
</comment>
<feature type="transmembrane region" description="Helical" evidence="1">
    <location>
        <begin position="215"/>
        <end position="236"/>
    </location>
</feature>
<gene>
    <name evidence="2" type="ORF">MEDL_26976</name>
</gene>
<reference evidence="2" key="1">
    <citation type="submission" date="2021-03" db="EMBL/GenBank/DDBJ databases">
        <authorList>
            <person name="Bekaert M."/>
        </authorList>
    </citation>
    <scope>NUCLEOTIDE SEQUENCE</scope>
</reference>
<dbReference type="InterPro" id="IPR036872">
    <property type="entry name" value="CH_dom_sf"/>
</dbReference>
<keyword evidence="3" id="KW-1185">Reference proteome</keyword>
<dbReference type="PANTHER" id="PTHR12784:SF28">
    <property type="entry name" value="PROTEIN SICKIE"/>
    <property type="match status" value="1"/>
</dbReference>
<evidence type="ECO:0000313" key="3">
    <source>
        <dbReference type="Proteomes" id="UP000683360"/>
    </source>
</evidence>
<evidence type="ECO:0000256" key="1">
    <source>
        <dbReference type="SAM" id="Phobius"/>
    </source>
</evidence>
<dbReference type="InterPro" id="IPR039041">
    <property type="entry name" value="Nav/unc-53"/>
</dbReference>
<dbReference type="PANTHER" id="PTHR12784">
    <property type="entry name" value="STEERIN"/>
    <property type="match status" value="1"/>
</dbReference>
<name>A0A8S3RVB1_MYTED</name>